<comment type="caution">
    <text evidence="1">The sequence shown here is derived from an EMBL/GenBank/DDBJ whole genome shotgun (WGS) entry which is preliminary data.</text>
</comment>
<proteinExistence type="predicted"/>
<evidence type="ECO:0000313" key="2">
    <source>
        <dbReference type="Proteomes" id="UP001597124"/>
    </source>
</evidence>
<accession>A0ABW3C2K8</accession>
<dbReference type="RefSeq" id="WP_381488578.1">
    <property type="nucleotide sequence ID" value="NZ_JBHTIK010000004.1"/>
</dbReference>
<evidence type="ECO:0000313" key="1">
    <source>
        <dbReference type="EMBL" id="MFD0848208.1"/>
    </source>
</evidence>
<organism evidence="1 2">
    <name type="scientific">Sphingosinicella xenopeptidilytica</name>
    <dbReference type="NCBI Taxonomy" id="364098"/>
    <lineage>
        <taxon>Bacteria</taxon>
        <taxon>Pseudomonadati</taxon>
        <taxon>Pseudomonadota</taxon>
        <taxon>Alphaproteobacteria</taxon>
        <taxon>Sphingomonadales</taxon>
        <taxon>Sphingosinicellaceae</taxon>
        <taxon>Sphingosinicella</taxon>
    </lineage>
</organism>
<sequence>MAFGIKIMNAAGDTLIDTSFRVGRLLGHVDIDGSNQSGTQSVPGMSEGDPFYIFEKFSLNNNRPTVVFNTGTNEMEWTAGTGAYTGKLFYGVH</sequence>
<protein>
    <submittedName>
        <fullName evidence="1">Uncharacterized protein</fullName>
    </submittedName>
</protein>
<dbReference type="Proteomes" id="UP001597124">
    <property type="component" value="Unassembled WGS sequence"/>
</dbReference>
<keyword evidence="2" id="KW-1185">Reference proteome</keyword>
<dbReference type="EMBL" id="JBHTIK010000004">
    <property type="protein sequence ID" value="MFD0848208.1"/>
    <property type="molecule type" value="Genomic_DNA"/>
</dbReference>
<reference evidence="2" key="1">
    <citation type="journal article" date="2019" name="Int. J. Syst. Evol. Microbiol.">
        <title>The Global Catalogue of Microorganisms (GCM) 10K type strain sequencing project: providing services to taxonomists for standard genome sequencing and annotation.</title>
        <authorList>
            <consortium name="The Broad Institute Genomics Platform"/>
            <consortium name="The Broad Institute Genome Sequencing Center for Infectious Disease"/>
            <person name="Wu L."/>
            <person name="Ma J."/>
        </authorList>
    </citation>
    <scope>NUCLEOTIDE SEQUENCE [LARGE SCALE GENOMIC DNA]</scope>
    <source>
        <strain evidence="2">CCUG 52537</strain>
    </source>
</reference>
<gene>
    <name evidence="1" type="ORF">ACFQ00_07730</name>
</gene>
<name>A0ABW3C2K8_SPHXN</name>